<keyword evidence="2" id="KW-1133">Transmembrane helix</keyword>
<reference evidence="4 5" key="1">
    <citation type="journal article" date="2018" name="Elife">
        <title>Discovery and characterization of a prevalent human gut bacterial enzyme sufficient for the inactivation of a family of plant toxins.</title>
        <authorList>
            <person name="Koppel N."/>
            <person name="Bisanz J.E."/>
            <person name="Pandelia M.E."/>
            <person name="Turnbaugh P.J."/>
            <person name="Balskus E.P."/>
        </authorList>
    </citation>
    <scope>NUCLEOTIDE SEQUENCE [LARGE SCALE GENOMIC DNA]</scope>
    <source>
        <strain evidence="4 5">3C</strain>
    </source>
</reference>
<evidence type="ECO:0000256" key="1">
    <source>
        <dbReference type="SAM" id="MobiDB-lite"/>
    </source>
</evidence>
<evidence type="ECO:0000313" key="4">
    <source>
        <dbReference type="EMBL" id="RDB65350.1"/>
    </source>
</evidence>
<evidence type="ECO:0000256" key="2">
    <source>
        <dbReference type="SAM" id="Phobius"/>
    </source>
</evidence>
<comment type="caution">
    <text evidence="4">The sequence shown here is derived from an EMBL/GenBank/DDBJ whole genome shotgun (WGS) entry which is preliminary data.</text>
</comment>
<accession>A0A369M131</accession>
<dbReference type="PANTHER" id="PTHR23019:SF0">
    <property type="entry name" value="NUCLEAR PORE MEMBRANE GLYCOPROTEIN 210"/>
    <property type="match status" value="1"/>
</dbReference>
<evidence type="ECO:0000259" key="3">
    <source>
        <dbReference type="SMART" id="SM00635"/>
    </source>
</evidence>
<dbReference type="InterPro" id="IPR045197">
    <property type="entry name" value="NUP210-like"/>
</dbReference>
<organism evidence="4 5">
    <name type="scientific">Gordonibacter pamelaeae</name>
    <dbReference type="NCBI Taxonomy" id="471189"/>
    <lineage>
        <taxon>Bacteria</taxon>
        <taxon>Bacillati</taxon>
        <taxon>Actinomycetota</taxon>
        <taxon>Coriobacteriia</taxon>
        <taxon>Eggerthellales</taxon>
        <taxon>Eggerthellaceae</taxon>
        <taxon>Gordonibacter</taxon>
    </lineage>
</organism>
<proteinExistence type="predicted"/>
<gene>
    <name evidence="4" type="ORF">C1877_08440</name>
</gene>
<dbReference type="InterPro" id="IPR003343">
    <property type="entry name" value="Big_2"/>
</dbReference>
<feature type="transmembrane region" description="Helical" evidence="2">
    <location>
        <begin position="842"/>
        <end position="863"/>
    </location>
</feature>
<dbReference type="Pfam" id="PF02368">
    <property type="entry name" value="Big_2"/>
    <property type="match status" value="5"/>
</dbReference>
<dbReference type="SMART" id="SM00635">
    <property type="entry name" value="BID_2"/>
    <property type="match status" value="5"/>
</dbReference>
<feature type="compositionally biased region" description="Gly residues" evidence="1">
    <location>
        <begin position="805"/>
        <end position="826"/>
    </location>
</feature>
<dbReference type="RefSeq" id="WP_114568931.1">
    <property type="nucleotide sequence ID" value="NZ_DBFRZL010000091.1"/>
</dbReference>
<dbReference type="EMBL" id="PPTS01000004">
    <property type="protein sequence ID" value="RDB65350.1"/>
    <property type="molecule type" value="Genomic_DNA"/>
</dbReference>
<dbReference type="SUPFAM" id="SSF49373">
    <property type="entry name" value="Invasin/intimin cell-adhesion fragments"/>
    <property type="match status" value="5"/>
</dbReference>
<name>A0A369M131_9ACTN</name>
<feature type="domain" description="BIG2" evidence="3">
    <location>
        <begin position="135"/>
        <end position="211"/>
    </location>
</feature>
<keyword evidence="5" id="KW-1185">Reference proteome</keyword>
<dbReference type="Proteomes" id="UP000254000">
    <property type="component" value="Unassembled WGS sequence"/>
</dbReference>
<keyword evidence="2" id="KW-0472">Membrane</keyword>
<dbReference type="Gene3D" id="2.60.40.1080">
    <property type="match status" value="5"/>
</dbReference>
<feature type="domain" description="BIG2" evidence="3">
    <location>
        <begin position="380"/>
        <end position="458"/>
    </location>
</feature>
<dbReference type="OrthoDB" id="3182200at2"/>
<protein>
    <recommendedName>
        <fullName evidence="3">BIG2 domain-containing protein</fullName>
    </recommendedName>
</protein>
<feature type="domain" description="BIG2" evidence="3">
    <location>
        <begin position="296"/>
        <end position="374"/>
    </location>
</feature>
<dbReference type="PANTHER" id="PTHR23019">
    <property type="entry name" value="NUCLEAR PORE MEMBRANE GLYCOPROTEIN GP210-RELATED"/>
    <property type="match status" value="1"/>
</dbReference>
<feature type="domain" description="BIG2" evidence="3">
    <location>
        <begin position="570"/>
        <end position="648"/>
    </location>
</feature>
<sequence length="870" mass="88048">MEYARAYRTILADGTVVYRIAVYDQEDGTVYPKATPAYYRYVDRDLNELSRSAYTEWITWQQTKRTLGDGTVMTYTANDAGKYGAVDAEGEALIPFEYDAYYDCGDHESLILLKKGDAWEFFDTSTIDTKKEPVPAMSVTISGAPEQLAVGATAQLTAAVEPANSTDKVMWATSDDKVLTVDASGKVTAIANGKATVTATAGDRSALVEIAVTTPATSVTISGAPEKPLNVGGTAQLTATVQSESSTDKVEWASSSENVLTVDADGLVTALANGEATITATAGEQTASVAITVVTPAAGIELDAEALTLYVGDEPSQLEATVLPATASDKGVAWTSSNSDVAMVDDNGAVTPVGVGTCTVTATTLDGGLTAECAVTVGEHVAGVALDKSEVSIVGVGTTQLVATVSPAGALDKSVAWSASDKSVATVNENGLVTAVGKGTAVITATSLEDEQQSASCTVTVSNPVTGFDLSAASVALVKGDAQTVNVAAFGALSGAVDDYDLTFSVEGKGSLSNGVWSDASGNAVFSVAASEGGNYAIAALGTGKGTLVFEAQQESSTVKGVVAVSVTNPAKAIALDVTSKQLTVGDEPFTLTATVDPLDADEAGSIAWSTSNSAVATVDGGKVTPLGVGSATITAKVGDVSAICEVAVAAKEIAATEGDSAYQASVEVSSPAAAEQLDKIAQGNGGSLSLAVQGAQDLTESAQQTITSLQGGQTKVAEILDVSLRNADGGEVAVSLEDGTMTVRLRMTDAMRALDPKTLEVSHVADNGAIEKKPTWVDGDDLCFATEHFSTYVVTGSERQTSGGEIGGGSAGGSGTVLPGGGGSGQDEVVKPLLAPTGDTLALPMALAGCAIAAALVCLAFVRGGRRVK</sequence>
<feature type="region of interest" description="Disordered" evidence="1">
    <location>
        <begin position="801"/>
        <end position="826"/>
    </location>
</feature>
<dbReference type="InterPro" id="IPR008964">
    <property type="entry name" value="Invasin/intimin_cell_adhesion"/>
</dbReference>
<keyword evidence="2" id="KW-0812">Transmembrane</keyword>
<evidence type="ECO:0000313" key="5">
    <source>
        <dbReference type="Proteomes" id="UP000254000"/>
    </source>
</evidence>
<dbReference type="AlphaFoldDB" id="A0A369M131"/>
<feature type="domain" description="BIG2" evidence="3">
    <location>
        <begin position="215"/>
        <end position="292"/>
    </location>
</feature>